<dbReference type="AlphaFoldDB" id="A0A6P2D9B2"/>
<organism evidence="2 3">
    <name type="scientific">Gemmata massiliana</name>
    <dbReference type="NCBI Taxonomy" id="1210884"/>
    <lineage>
        <taxon>Bacteria</taxon>
        <taxon>Pseudomonadati</taxon>
        <taxon>Planctomycetota</taxon>
        <taxon>Planctomycetia</taxon>
        <taxon>Gemmatales</taxon>
        <taxon>Gemmataceae</taxon>
        <taxon>Gemmata</taxon>
    </lineage>
</organism>
<sequence length="67" mass="7418">MTEFKKLSLQFHAAIATGIASGINMLLLLAESPSPEAQNQFLENIARWQDVLQKLTENVPPVTEPPE</sequence>
<name>A0A6P2D9B2_9BACT</name>
<dbReference type="EMBL" id="LR593886">
    <property type="protein sequence ID" value="VTR96080.1"/>
    <property type="molecule type" value="Genomic_DNA"/>
</dbReference>
<evidence type="ECO:0000313" key="3">
    <source>
        <dbReference type="Proteomes" id="UP000464178"/>
    </source>
</evidence>
<proteinExistence type="predicted"/>
<evidence type="ECO:0000313" key="2">
    <source>
        <dbReference type="EMBL" id="VTR96080.1"/>
    </source>
</evidence>
<keyword evidence="1" id="KW-0812">Transmembrane</keyword>
<dbReference type="KEGG" id="gms:SOIL9_16340"/>
<keyword evidence="1" id="KW-0472">Membrane</keyword>
<keyword evidence="1" id="KW-1133">Transmembrane helix</keyword>
<gene>
    <name evidence="2" type="ORF">SOIL9_16340</name>
</gene>
<dbReference type="Proteomes" id="UP000464178">
    <property type="component" value="Chromosome"/>
</dbReference>
<feature type="transmembrane region" description="Helical" evidence="1">
    <location>
        <begin position="12"/>
        <end position="30"/>
    </location>
</feature>
<reference evidence="2 3" key="1">
    <citation type="submission" date="2019-05" db="EMBL/GenBank/DDBJ databases">
        <authorList>
            <consortium name="Science for Life Laboratories"/>
        </authorList>
    </citation>
    <scope>NUCLEOTIDE SEQUENCE [LARGE SCALE GENOMIC DNA]</scope>
    <source>
        <strain evidence="2">Soil9</strain>
    </source>
</reference>
<accession>A0A6P2D9B2</accession>
<dbReference type="RefSeq" id="WP_162670416.1">
    <property type="nucleotide sequence ID" value="NZ_LR593886.1"/>
</dbReference>
<protein>
    <submittedName>
        <fullName evidence="2">Uncharacterized protein</fullName>
    </submittedName>
</protein>
<keyword evidence="3" id="KW-1185">Reference proteome</keyword>
<evidence type="ECO:0000256" key="1">
    <source>
        <dbReference type="SAM" id="Phobius"/>
    </source>
</evidence>